<feature type="region of interest" description="Disordered" evidence="1">
    <location>
        <begin position="85"/>
        <end position="119"/>
    </location>
</feature>
<evidence type="ECO:0008006" key="4">
    <source>
        <dbReference type="Google" id="ProtNLM"/>
    </source>
</evidence>
<feature type="compositionally biased region" description="Basic and acidic residues" evidence="1">
    <location>
        <begin position="99"/>
        <end position="111"/>
    </location>
</feature>
<sequence length="137" mass="14857">MKHHPDVGSDKCAETFARVQKAYESVMGKNDDGTGGDKAKDDEFSWKLWRKGDVIAQSRKDVAGTKRRRPARPVGLSTAAMLDFKGGSSVGGSNAKGEILGDGKEGREKRVLSSVARGTSKWTPKEKTVYKGWEKGA</sequence>
<accession>A0A9W7L1L5</accession>
<evidence type="ECO:0000256" key="1">
    <source>
        <dbReference type="SAM" id="MobiDB-lite"/>
    </source>
</evidence>
<dbReference type="EMBL" id="BRYA01000548">
    <property type="protein sequence ID" value="GMI22457.1"/>
    <property type="molecule type" value="Genomic_DNA"/>
</dbReference>
<evidence type="ECO:0000313" key="3">
    <source>
        <dbReference type="Proteomes" id="UP001165065"/>
    </source>
</evidence>
<reference evidence="3" key="1">
    <citation type="journal article" date="2023" name="Commun. Biol.">
        <title>Genome analysis of Parmales, the sister group of diatoms, reveals the evolutionary specialization of diatoms from phago-mixotrophs to photoautotrophs.</title>
        <authorList>
            <person name="Ban H."/>
            <person name="Sato S."/>
            <person name="Yoshikawa S."/>
            <person name="Yamada K."/>
            <person name="Nakamura Y."/>
            <person name="Ichinomiya M."/>
            <person name="Sato N."/>
            <person name="Blanc-Mathieu R."/>
            <person name="Endo H."/>
            <person name="Kuwata A."/>
            <person name="Ogata H."/>
        </authorList>
    </citation>
    <scope>NUCLEOTIDE SEQUENCE [LARGE SCALE GENOMIC DNA]</scope>
</reference>
<dbReference type="AlphaFoldDB" id="A0A9W7L1L5"/>
<organism evidence="2 3">
    <name type="scientific">Triparma columacea</name>
    <dbReference type="NCBI Taxonomy" id="722753"/>
    <lineage>
        <taxon>Eukaryota</taxon>
        <taxon>Sar</taxon>
        <taxon>Stramenopiles</taxon>
        <taxon>Ochrophyta</taxon>
        <taxon>Bolidophyceae</taxon>
        <taxon>Parmales</taxon>
        <taxon>Triparmaceae</taxon>
        <taxon>Triparma</taxon>
    </lineage>
</organism>
<evidence type="ECO:0000313" key="2">
    <source>
        <dbReference type="EMBL" id="GMI22457.1"/>
    </source>
</evidence>
<proteinExistence type="predicted"/>
<dbReference type="Proteomes" id="UP001165065">
    <property type="component" value="Unassembled WGS sequence"/>
</dbReference>
<dbReference type="OrthoDB" id="10250354at2759"/>
<gene>
    <name evidence="2" type="ORF">TrCOL_g2803</name>
</gene>
<name>A0A9W7L1L5_9STRA</name>
<protein>
    <recommendedName>
        <fullName evidence="4">J domain-containing protein</fullName>
    </recommendedName>
</protein>
<keyword evidence="3" id="KW-1185">Reference proteome</keyword>
<comment type="caution">
    <text evidence="2">The sequence shown here is derived from an EMBL/GenBank/DDBJ whole genome shotgun (WGS) entry which is preliminary data.</text>
</comment>